<evidence type="ECO:0000313" key="2">
    <source>
        <dbReference type="EMBL" id="EMB16013.1"/>
    </source>
</evidence>
<name>M2B2N2_9BACT</name>
<evidence type="ECO:0000259" key="1">
    <source>
        <dbReference type="Pfam" id="PF00733"/>
    </source>
</evidence>
<dbReference type="EMBL" id="ANMO01000142">
    <property type="protein sequence ID" value="EMB16013.1"/>
    <property type="molecule type" value="Genomic_DNA"/>
</dbReference>
<dbReference type="Gene3D" id="3.40.50.620">
    <property type="entry name" value="HUPs"/>
    <property type="match status" value="1"/>
</dbReference>
<reference evidence="2" key="1">
    <citation type="submission" date="2012-11" db="EMBL/GenBank/DDBJ databases">
        <title>Permanent draft genomes of Rhodopirellula europaea strain SH398 and 6C.</title>
        <authorList>
            <person name="Richter M."/>
            <person name="Richter-Heitmann T."/>
            <person name="Frank C."/>
            <person name="Harder J."/>
            <person name="Glockner F.O."/>
        </authorList>
    </citation>
    <scope>NUCLEOTIDE SEQUENCE</scope>
    <source>
        <strain evidence="2">6C</strain>
    </source>
</reference>
<dbReference type="PATRIC" id="fig|1263867.3.peg.3490"/>
<dbReference type="InterPro" id="IPR001962">
    <property type="entry name" value="Asn_synthase"/>
</dbReference>
<reference evidence="2" key="2">
    <citation type="journal article" date="2013" name="Mar. Genomics">
        <title>Expression of sulfatases in Rhodopirellula baltica and the diversity of sulfatases in the genus Rhodopirellula.</title>
        <authorList>
            <person name="Wegner C.E."/>
            <person name="Richter-Heitmann T."/>
            <person name="Klindworth A."/>
            <person name="Klockow C."/>
            <person name="Richter M."/>
            <person name="Achstetter T."/>
            <person name="Glockner F.O."/>
            <person name="Harder J."/>
        </authorList>
    </citation>
    <scope>NUCLEOTIDE SEQUENCE [LARGE SCALE GENOMIC DNA]</scope>
    <source>
        <strain evidence="2">6C</strain>
    </source>
</reference>
<evidence type="ECO:0000313" key="3">
    <source>
        <dbReference type="Proteomes" id="UP000011529"/>
    </source>
</evidence>
<dbReference type="GO" id="GO:0004066">
    <property type="term" value="F:asparagine synthase (glutamine-hydrolyzing) activity"/>
    <property type="evidence" value="ECO:0007669"/>
    <property type="project" value="InterPro"/>
</dbReference>
<feature type="domain" description="Asparagine synthetase" evidence="1">
    <location>
        <begin position="196"/>
        <end position="337"/>
    </location>
</feature>
<keyword evidence="3" id="KW-1185">Reference proteome</keyword>
<protein>
    <submittedName>
        <fullName evidence="2">Asparagine synthase (Glutamine-hydrolyzing)</fullName>
    </submittedName>
</protein>
<accession>M2B2N2</accession>
<gene>
    <name evidence="2" type="ORF">RE6C_03271</name>
</gene>
<dbReference type="InterPro" id="IPR014729">
    <property type="entry name" value="Rossmann-like_a/b/a_fold"/>
</dbReference>
<dbReference type="GO" id="GO:0006529">
    <property type="term" value="P:asparagine biosynthetic process"/>
    <property type="evidence" value="ECO:0007669"/>
    <property type="project" value="InterPro"/>
</dbReference>
<comment type="caution">
    <text evidence="2">The sequence shown here is derived from an EMBL/GenBank/DDBJ whole genome shotgun (WGS) entry which is preliminary data.</text>
</comment>
<dbReference type="Pfam" id="PF00733">
    <property type="entry name" value="Asn_synthase"/>
    <property type="match status" value="1"/>
</dbReference>
<dbReference type="AlphaFoldDB" id="M2B2N2"/>
<dbReference type="Proteomes" id="UP000011529">
    <property type="component" value="Unassembled WGS sequence"/>
</dbReference>
<proteinExistence type="predicted"/>
<dbReference type="SUPFAM" id="SSF52402">
    <property type="entry name" value="Adenine nucleotide alpha hydrolases-like"/>
    <property type="match status" value="1"/>
</dbReference>
<organism evidence="2 3">
    <name type="scientific">Rhodopirellula europaea 6C</name>
    <dbReference type="NCBI Taxonomy" id="1263867"/>
    <lineage>
        <taxon>Bacteria</taxon>
        <taxon>Pseudomonadati</taxon>
        <taxon>Planctomycetota</taxon>
        <taxon>Planctomycetia</taxon>
        <taxon>Pirellulales</taxon>
        <taxon>Pirellulaceae</taxon>
        <taxon>Rhodopirellula</taxon>
    </lineage>
</organism>
<sequence length="484" mass="53684">MLARKTLATIMPLSFPSTSLIRNFAMNMNAPPVIERIVNLLDPSGDILLGTSREAAEAAVRSGDAESVGKIRGQFAILQAEGKTVHMARSIGRPMRYFLAKRAAGPCLIVAERIDEIFEQLRAEGLEDQFHPSYTRMVPAHHVMKLQLTGCPDPNPTLHRFFDPRSNTLPASIEAIGTRYIERLVGACSDWIDTIEEDAPIGVMFSGGIDSGAVLIAMIHALKERGQTPQRLKAFVLSVKENAHSRETDFAQASEFLEAIGMPMLLEVISVEKSHIDWRSAIEVTEDYKPLDIQSATMGLALCRGIRDRYPDWRYLVDGDGGDENFKDYPIEENPELTIRSVLNNQMLYQEGWGVDAVKHSLVYSGGQSRGHVRTSAPARRLGFHGFSPMALPEVIEVAEGTPFIEMTDWDHEKLYALKGQIVGAGIQAVTGVKMPVNPKRRFQHGAGGKDAFDALFPVKETEYRQYFSDAFSTNKLAERIPAE</sequence>